<comment type="caution">
    <text evidence="2">The sequence shown here is derived from an EMBL/GenBank/DDBJ whole genome shotgun (WGS) entry which is preliminary data.</text>
</comment>
<protein>
    <submittedName>
        <fullName evidence="2">Uncharacterized protein</fullName>
    </submittedName>
</protein>
<evidence type="ECO:0000313" key="2">
    <source>
        <dbReference type="EMBL" id="MDQ8195095.1"/>
    </source>
</evidence>
<reference evidence="2 3" key="1">
    <citation type="submission" date="2023-04" db="EMBL/GenBank/DDBJ databases">
        <title>A novel bacteria isolated from coastal sediment.</title>
        <authorList>
            <person name="Liu X.-J."/>
            <person name="Du Z.-J."/>
        </authorList>
    </citation>
    <scope>NUCLEOTIDE SEQUENCE [LARGE SCALE GENOMIC DNA]</scope>
    <source>
        <strain evidence="2 3">SDUM461004</strain>
    </source>
</reference>
<accession>A0ABU1AJV1</accession>
<sequence length="157" mass="17480">MKAKPNLKNAASSTEQSADKISGASKRKKGSKTKRSQDPLDIQKRALELEQKLHLADLHLKTQNSLWCSPLVLEMLDLVGDQLGIPNGDVANIAIIMLYRQCFSDERRSVSELGMLLKNLECQVEELGMEIQSLEVTALTAVELELSPYHGSQEFDQ</sequence>
<evidence type="ECO:0000256" key="1">
    <source>
        <dbReference type="SAM" id="MobiDB-lite"/>
    </source>
</evidence>
<organism evidence="2 3">
    <name type="scientific">Thalassobacterium sedimentorum</name>
    <dbReference type="NCBI Taxonomy" id="3041258"/>
    <lineage>
        <taxon>Bacteria</taxon>
        <taxon>Pseudomonadati</taxon>
        <taxon>Verrucomicrobiota</taxon>
        <taxon>Opitutia</taxon>
        <taxon>Puniceicoccales</taxon>
        <taxon>Coraliomargaritaceae</taxon>
        <taxon>Thalassobacterium</taxon>
    </lineage>
</organism>
<feature type="region of interest" description="Disordered" evidence="1">
    <location>
        <begin position="1"/>
        <end position="40"/>
    </location>
</feature>
<evidence type="ECO:0000313" key="3">
    <source>
        <dbReference type="Proteomes" id="UP001243717"/>
    </source>
</evidence>
<gene>
    <name evidence="2" type="ORF">QEH59_11710</name>
</gene>
<keyword evidence="3" id="KW-1185">Reference proteome</keyword>
<name>A0ABU1AJV1_9BACT</name>
<dbReference type="EMBL" id="JARXIC010000018">
    <property type="protein sequence ID" value="MDQ8195095.1"/>
    <property type="molecule type" value="Genomic_DNA"/>
</dbReference>
<proteinExistence type="predicted"/>
<dbReference type="RefSeq" id="WP_308985555.1">
    <property type="nucleotide sequence ID" value="NZ_JARXIC010000018.1"/>
</dbReference>
<dbReference type="Proteomes" id="UP001243717">
    <property type="component" value="Unassembled WGS sequence"/>
</dbReference>
<feature type="compositionally biased region" description="Basic residues" evidence="1">
    <location>
        <begin position="25"/>
        <end position="34"/>
    </location>
</feature>